<dbReference type="GO" id="GO:0005886">
    <property type="term" value="C:plasma membrane"/>
    <property type="evidence" value="ECO:0007669"/>
    <property type="project" value="InterPro"/>
</dbReference>
<feature type="transmembrane region" description="Helical" evidence="1">
    <location>
        <begin position="131"/>
        <end position="150"/>
    </location>
</feature>
<feature type="transmembrane region" description="Helical" evidence="1">
    <location>
        <begin position="62"/>
        <end position="84"/>
    </location>
</feature>
<dbReference type="Gene3D" id="1.20.144.10">
    <property type="entry name" value="Phosphatidic acid phosphatase type 2/haloperoxidase"/>
    <property type="match status" value="1"/>
</dbReference>
<feature type="transmembrane region" description="Helical" evidence="1">
    <location>
        <begin position="26"/>
        <end position="50"/>
    </location>
</feature>
<keyword evidence="1" id="KW-1133">Transmembrane helix</keyword>
<name>A0A1Y2KXK6_9PROT</name>
<evidence type="ECO:0000256" key="1">
    <source>
        <dbReference type="SAM" id="Phobius"/>
    </source>
</evidence>
<feature type="transmembrane region" description="Helical" evidence="1">
    <location>
        <begin position="156"/>
        <end position="177"/>
    </location>
</feature>
<keyword evidence="4" id="KW-1185">Reference proteome</keyword>
<dbReference type="PANTHER" id="PTHR14969">
    <property type="entry name" value="SPHINGOSINE-1-PHOSPHATE PHOSPHOHYDROLASE"/>
    <property type="match status" value="1"/>
</dbReference>
<protein>
    <recommendedName>
        <fullName evidence="2">Phosphatidic acid phosphatase type 2/haloperoxidase domain-containing protein</fullName>
    </recommendedName>
</protein>
<dbReference type="Pfam" id="PF01569">
    <property type="entry name" value="PAP2"/>
    <property type="match status" value="1"/>
</dbReference>
<gene>
    <name evidence="3" type="ORF">TMES_19355</name>
</gene>
<feature type="transmembrane region" description="Helical" evidence="1">
    <location>
        <begin position="104"/>
        <end position="124"/>
    </location>
</feature>
<evidence type="ECO:0000259" key="2">
    <source>
        <dbReference type="SMART" id="SM00014"/>
    </source>
</evidence>
<accession>A0A1Y2KXK6</accession>
<dbReference type="Proteomes" id="UP000193391">
    <property type="component" value="Unassembled WGS sequence"/>
</dbReference>
<dbReference type="EMBL" id="JFKA01000013">
    <property type="protein sequence ID" value="OSQ35986.1"/>
    <property type="molecule type" value="Genomic_DNA"/>
</dbReference>
<evidence type="ECO:0000313" key="3">
    <source>
        <dbReference type="EMBL" id="OSQ35986.1"/>
    </source>
</evidence>
<dbReference type="OrthoDB" id="9801622at2"/>
<dbReference type="RefSeq" id="WP_085585657.1">
    <property type="nucleotide sequence ID" value="NZ_JFKA01000013.1"/>
</dbReference>
<reference evidence="3 4" key="1">
    <citation type="submission" date="2014-03" db="EMBL/GenBank/DDBJ databases">
        <title>The draft genome sequence of Thalassospira mesophila JCM 18969.</title>
        <authorList>
            <person name="Lai Q."/>
            <person name="Shao Z."/>
        </authorList>
    </citation>
    <scope>NUCLEOTIDE SEQUENCE [LARGE SCALE GENOMIC DNA]</scope>
    <source>
        <strain evidence="3 4">JCM 18969</strain>
    </source>
</reference>
<dbReference type="STRING" id="1293891.TMES_19355"/>
<dbReference type="SUPFAM" id="SSF48317">
    <property type="entry name" value="Acid phosphatase/Vanadium-dependent haloperoxidase"/>
    <property type="match status" value="1"/>
</dbReference>
<keyword evidence="1" id="KW-0812">Transmembrane</keyword>
<sequence length="205" mass="22997">MEIANFIEHWNRQFFLVLNGPQNPDFTILAIARLLAEDAIYLVPVWLVWLWLRGDPARRGGLLMAFVAAEIALLINQLIPLVWFHPRPFMIPLGHTFVTHAADSSFPSDHIAFLAGIAIGLVCWRGGRKSGLVIGAMAVPVAWARIYLGIHFPLDMIGAVIVAAVATVISMPLWPYVNGVIMPKLVTPVYRRVFSWPIRRGWVRD</sequence>
<organism evidence="3 4">
    <name type="scientific">Thalassospira mesophila</name>
    <dbReference type="NCBI Taxonomy" id="1293891"/>
    <lineage>
        <taxon>Bacteria</taxon>
        <taxon>Pseudomonadati</taxon>
        <taxon>Pseudomonadota</taxon>
        <taxon>Alphaproteobacteria</taxon>
        <taxon>Rhodospirillales</taxon>
        <taxon>Thalassospiraceae</taxon>
        <taxon>Thalassospira</taxon>
    </lineage>
</organism>
<dbReference type="InterPro" id="IPR036938">
    <property type="entry name" value="PAP2/HPO_sf"/>
</dbReference>
<dbReference type="CDD" id="cd03385">
    <property type="entry name" value="PAP2_BcrC_like"/>
    <property type="match status" value="1"/>
</dbReference>
<dbReference type="InterPro" id="IPR000326">
    <property type="entry name" value="PAP2/HPO"/>
</dbReference>
<dbReference type="PANTHER" id="PTHR14969:SF13">
    <property type="entry name" value="AT30094P"/>
    <property type="match status" value="1"/>
</dbReference>
<dbReference type="InterPro" id="IPR033879">
    <property type="entry name" value="UPP_Pase"/>
</dbReference>
<evidence type="ECO:0000313" key="4">
    <source>
        <dbReference type="Proteomes" id="UP000193391"/>
    </source>
</evidence>
<feature type="domain" description="Phosphatidic acid phosphatase type 2/haloperoxidase" evidence="2">
    <location>
        <begin position="61"/>
        <end position="171"/>
    </location>
</feature>
<comment type="caution">
    <text evidence="3">The sequence shown here is derived from an EMBL/GenBank/DDBJ whole genome shotgun (WGS) entry which is preliminary data.</text>
</comment>
<dbReference type="GO" id="GO:0050380">
    <property type="term" value="F:undecaprenyl-diphosphatase activity"/>
    <property type="evidence" value="ECO:0007669"/>
    <property type="project" value="InterPro"/>
</dbReference>
<dbReference type="SMART" id="SM00014">
    <property type="entry name" value="acidPPc"/>
    <property type="match status" value="1"/>
</dbReference>
<dbReference type="AlphaFoldDB" id="A0A1Y2KXK6"/>
<proteinExistence type="predicted"/>
<keyword evidence="1" id="KW-0472">Membrane</keyword>